<feature type="binding site" evidence="3">
    <location>
        <position position="188"/>
    </location>
    <ligand>
        <name>substrate</name>
    </ligand>
</feature>
<accession>A0ABY4CKJ4</accession>
<dbReference type="EMBL" id="CP089291">
    <property type="protein sequence ID" value="UOF89688.1"/>
    <property type="molecule type" value="Genomic_DNA"/>
</dbReference>
<dbReference type="GO" id="GO:0017061">
    <property type="term" value="F:S-methyl-5-thioadenosine phosphorylase activity"/>
    <property type="evidence" value="ECO:0007669"/>
    <property type="project" value="UniProtKB-EC"/>
</dbReference>
<evidence type="ECO:0000256" key="2">
    <source>
        <dbReference type="ARBA" id="ARBA00022679"/>
    </source>
</evidence>
<evidence type="ECO:0000256" key="3">
    <source>
        <dbReference type="HAMAP-Rule" id="MF_01963"/>
    </source>
</evidence>
<dbReference type="InterPro" id="IPR010044">
    <property type="entry name" value="MTAP"/>
</dbReference>
<proteinExistence type="inferred from homology"/>
<comment type="function">
    <text evidence="3">Purine nucleoside phosphorylase involved in purine salvage.</text>
</comment>
<comment type="caution">
    <text evidence="3">Lacks conserved residue(s) required for the propagation of feature annotation.</text>
</comment>
<comment type="subunit">
    <text evidence="3">Homohexamer. Dimer of a homotrimer.</text>
</comment>
<dbReference type="Proteomes" id="UP000830167">
    <property type="component" value="Chromosome"/>
</dbReference>
<keyword evidence="1 3" id="KW-0328">Glycosyltransferase</keyword>
<name>A0ABY4CKJ4_9BACL</name>
<comment type="pathway">
    <text evidence="3">Purine metabolism; purine nucleoside salvage.</text>
</comment>
<evidence type="ECO:0000313" key="6">
    <source>
        <dbReference type="Proteomes" id="UP000830167"/>
    </source>
</evidence>
<feature type="binding site" evidence="3">
    <location>
        <position position="16"/>
    </location>
    <ligand>
        <name>phosphate</name>
        <dbReference type="ChEBI" id="CHEBI:43474"/>
    </ligand>
</feature>
<feature type="site" description="Important for substrate specificity" evidence="3">
    <location>
        <position position="224"/>
    </location>
</feature>
<dbReference type="SUPFAM" id="SSF53167">
    <property type="entry name" value="Purine and uridine phosphorylases"/>
    <property type="match status" value="1"/>
</dbReference>
<organism evidence="5 6">
    <name type="scientific">Fodinisporobacter ferrooxydans</name>
    <dbReference type="NCBI Taxonomy" id="2901836"/>
    <lineage>
        <taxon>Bacteria</taxon>
        <taxon>Bacillati</taxon>
        <taxon>Bacillota</taxon>
        <taxon>Bacilli</taxon>
        <taxon>Bacillales</taxon>
        <taxon>Alicyclobacillaceae</taxon>
        <taxon>Fodinisporobacter</taxon>
    </lineage>
</organism>
<dbReference type="PANTHER" id="PTHR42679">
    <property type="entry name" value="S-METHYL-5'-THIOADENOSINE PHOSPHORYLASE"/>
    <property type="match status" value="1"/>
</dbReference>
<dbReference type="InterPro" id="IPR000845">
    <property type="entry name" value="Nucleoside_phosphorylase_d"/>
</dbReference>
<dbReference type="NCBIfam" id="NF006599">
    <property type="entry name" value="PRK09136.1"/>
    <property type="match status" value="1"/>
</dbReference>
<comment type="miscellaneous">
    <text evidence="3">Although this enzyme belongs to the family of MTA phosphorylases based on sequence homology, it lacks several conserved amino acids in the substrate binding pocket that confer specificity towards MTA.</text>
</comment>
<dbReference type="Pfam" id="PF01048">
    <property type="entry name" value="PNP_UDP_1"/>
    <property type="match status" value="1"/>
</dbReference>
<sequence length="269" mass="29136">MSTIQTQASYGIIGGTGVYQPDLLEQPKQHSIATPYGDVSLHIGRLQGKTVAFMPRHGKGHAVPPHKVNYRANIWALRSIGVQQILATAAVGSLHAGLQPGSLVLVDQFIDFTKQRPVTFFEGEQGVVHIDMTDPYCGRLRGEVSKAADCLGIVLQASGTYVCTEGPRFETPAEIRMFAGFGGDVVGMTSVPEVVLAKEQEMCYATVAMVTNYCAGISKEALTHREVMEVMQANVANVRELFYQVIEDSSGERTCQCPHALHELGSLAK</sequence>
<dbReference type="EC" id="2.4.2.1" evidence="3"/>
<feature type="site" description="Important for substrate specificity" evidence="3">
    <location>
        <position position="170"/>
    </location>
</feature>
<evidence type="ECO:0000256" key="1">
    <source>
        <dbReference type="ARBA" id="ARBA00022676"/>
    </source>
</evidence>
<comment type="catalytic activity">
    <reaction evidence="3">
        <text>a purine D-ribonucleoside + phosphate = a purine nucleobase + alpha-D-ribose 1-phosphate</text>
        <dbReference type="Rhea" id="RHEA:19805"/>
        <dbReference type="ChEBI" id="CHEBI:26386"/>
        <dbReference type="ChEBI" id="CHEBI:43474"/>
        <dbReference type="ChEBI" id="CHEBI:57720"/>
        <dbReference type="ChEBI" id="CHEBI:142355"/>
        <dbReference type="EC" id="2.4.2.1"/>
    </reaction>
</comment>
<keyword evidence="6" id="KW-1185">Reference proteome</keyword>
<comment type="similarity">
    <text evidence="3">Belongs to the PNP/MTAP phosphorylase family. MTAP subfamily.</text>
</comment>
<dbReference type="CDD" id="cd09010">
    <property type="entry name" value="MTAP_SsMTAPII_like_MTIP"/>
    <property type="match status" value="1"/>
</dbReference>
<dbReference type="InterPro" id="IPR035994">
    <property type="entry name" value="Nucleoside_phosphorylase_sf"/>
</dbReference>
<evidence type="ECO:0000313" key="5">
    <source>
        <dbReference type="EMBL" id="UOF89688.1"/>
    </source>
</evidence>
<dbReference type="Gene3D" id="3.40.50.1580">
    <property type="entry name" value="Nucleoside phosphorylase domain"/>
    <property type="match status" value="1"/>
</dbReference>
<evidence type="ECO:0000259" key="4">
    <source>
        <dbReference type="Pfam" id="PF01048"/>
    </source>
</evidence>
<keyword evidence="2 3" id="KW-0808">Transferase</keyword>
<dbReference type="PANTHER" id="PTHR42679:SF2">
    <property type="entry name" value="S-METHYL-5'-THIOADENOSINE PHOSPHORYLASE"/>
    <property type="match status" value="1"/>
</dbReference>
<dbReference type="RefSeq" id="WP_347436378.1">
    <property type="nucleotide sequence ID" value="NZ_CP089291.1"/>
</dbReference>
<gene>
    <name evidence="5" type="primary">mtnP</name>
    <name evidence="5" type="ORF">LSG31_17650</name>
</gene>
<protein>
    <recommendedName>
        <fullName evidence="3">Purine nucleoside phosphorylase</fullName>
        <shortName evidence="3">PNP</shortName>
        <ecNumber evidence="3">2.4.2.1</ecNumber>
    </recommendedName>
</protein>
<feature type="binding site" evidence="3">
    <location>
        <begin position="56"/>
        <end position="57"/>
    </location>
    <ligand>
        <name>phosphate</name>
        <dbReference type="ChEBI" id="CHEBI:43474"/>
    </ligand>
</feature>
<dbReference type="NCBIfam" id="TIGR01694">
    <property type="entry name" value="MTAP"/>
    <property type="match status" value="1"/>
</dbReference>
<reference evidence="5" key="1">
    <citation type="submission" date="2021-12" db="EMBL/GenBank/DDBJ databases">
        <title>Alicyclobacillaceae gen. nov., sp. nov., isolated from chalcocite enrichment system.</title>
        <authorList>
            <person name="Jiang Z."/>
        </authorList>
    </citation>
    <scope>NUCLEOTIDE SEQUENCE</scope>
    <source>
        <strain evidence="5">MYW30-H2</strain>
    </source>
</reference>
<feature type="domain" description="Nucleoside phosphorylase" evidence="4">
    <location>
        <begin position="10"/>
        <end position="246"/>
    </location>
</feature>
<dbReference type="HAMAP" id="MF_01963">
    <property type="entry name" value="MTAP"/>
    <property type="match status" value="1"/>
</dbReference>
<keyword evidence="3" id="KW-0660">Purine salvage</keyword>
<feature type="binding site" evidence="3">
    <location>
        <position position="189"/>
    </location>
    <ligand>
        <name>phosphate</name>
        <dbReference type="ChEBI" id="CHEBI:43474"/>
    </ligand>
</feature>